<sequence>MDANDEEAAPLFEDRLEEARVTRVTENMLAALPEGERLLVDITRPDTGFIIEYLDASLLDRVLVRSHRGEYVLSVYMASMGIEPNGTAIRIVLASDPELQADIAQGRVLPGTEPSADGKVIVIICGECHSHGEIIHCTGCIIL</sequence>
<gene>
    <name evidence="1" type="ORF">CMC5_009910</name>
</gene>
<reference evidence="1 2" key="1">
    <citation type="submission" date="2015-07" db="EMBL/GenBank/DDBJ databases">
        <title>Genome analysis of myxobacterium Chondromyces crocatus Cm c5 reveals a high potential for natural compound synthesis and the genetic basis for the loss of fruiting body formation.</title>
        <authorList>
            <person name="Zaburannyi N."/>
            <person name="Bunk B."/>
            <person name="Maier J."/>
            <person name="Overmann J."/>
            <person name="Mueller R."/>
        </authorList>
    </citation>
    <scope>NUCLEOTIDE SEQUENCE [LARGE SCALE GENOMIC DNA]</scope>
    <source>
        <strain evidence="1 2">Cm c5</strain>
    </source>
</reference>
<dbReference type="Proteomes" id="UP000067626">
    <property type="component" value="Chromosome"/>
</dbReference>
<dbReference type="EMBL" id="CP012159">
    <property type="protein sequence ID" value="AKT36870.1"/>
    <property type="molecule type" value="Genomic_DNA"/>
</dbReference>
<proteinExistence type="predicted"/>
<accession>A0A0K1E7M5</accession>
<dbReference type="KEGG" id="ccro:CMC5_009910"/>
<name>A0A0K1E7M5_CHOCO</name>
<evidence type="ECO:0000313" key="2">
    <source>
        <dbReference type="Proteomes" id="UP000067626"/>
    </source>
</evidence>
<dbReference type="AlphaFoldDB" id="A0A0K1E7M5"/>
<evidence type="ECO:0000313" key="1">
    <source>
        <dbReference type="EMBL" id="AKT36870.1"/>
    </source>
</evidence>
<protein>
    <submittedName>
        <fullName evidence="1">Uncharacterized protein</fullName>
    </submittedName>
</protein>
<organism evidence="1 2">
    <name type="scientific">Chondromyces crocatus</name>
    <dbReference type="NCBI Taxonomy" id="52"/>
    <lineage>
        <taxon>Bacteria</taxon>
        <taxon>Pseudomonadati</taxon>
        <taxon>Myxococcota</taxon>
        <taxon>Polyangia</taxon>
        <taxon>Polyangiales</taxon>
        <taxon>Polyangiaceae</taxon>
        <taxon>Chondromyces</taxon>
    </lineage>
</organism>
<dbReference type="STRING" id="52.CMC5_009910"/>
<keyword evidence="2" id="KW-1185">Reference proteome</keyword>